<keyword evidence="5" id="KW-0547">Nucleotide-binding</keyword>
<keyword evidence="6" id="KW-0067">ATP-binding</keyword>
<feature type="transmembrane region" description="Helical" evidence="9">
    <location>
        <begin position="80"/>
        <end position="99"/>
    </location>
</feature>
<dbReference type="Pfam" id="PF02653">
    <property type="entry name" value="BPD_transp_2"/>
    <property type="match status" value="1"/>
</dbReference>
<keyword evidence="2" id="KW-0813">Transport</keyword>
<evidence type="ECO:0000256" key="7">
    <source>
        <dbReference type="ARBA" id="ARBA00022989"/>
    </source>
</evidence>
<evidence type="ECO:0000256" key="5">
    <source>
        <dbReference type="ARBA" id="ARBA00022741"/>
    </source>
</evidence>
<dbReference type="InterPro" id="IPR003439">
    <property type="entry name" value="ABC_transporter-like_ATP-bd"/>
</dbReference>
<keyword evidence="3" id="KW-1003">Cell membrane</keyword>
<dbReference type="RefSeq" id="WP_021004602.1">
    <property type="nucleotide sequence ID" value="NC_022234.1"/>
</dbReference>
<feature type="transmembrane region" description="Helical" evidence="9">
    <location>
        <begin position="270"/>
        <end position="294"/>
    </location>
</feature>
<keyword evidence="4 9" id="KW-0812">Transmembrane</keyword>
<dbReference type="Pfam" id="PF00005">
    <property type="entry name" value="ABC_tran"/>
    <property type="match status" value="1"/>
</dbReference>
<dbReference type="AlphaFoldDB" id="T1XLM2"/>
<dbReference type="Gene3D" id="3.40.50.300">
    <property type="entry name" value="P-loop containing nucleotide triphosphate hydrolases"/>
    <property type="match status" value="1"/>
</dbReference>
<feature type="transmembrane region" description="Helical" evidence="9">
    <location>
        <begin position="301"/>
        <end position="319"/>
    </location>
</feature>
<gene>
    <name evidence="11" type="ORF">VAPA_2c12240</name>
</gene>
<dbReference type="PANTHER" id="PTHR45772:SF8">
    <property type="entry name" value="HIGH-AFFINITY BRANCHED-CHAIN AMINO ACID TRANSPORT ATP-BINDING PROTEIN"/>
    <property type="match status" value="1"/>
</dbReference>
<dbReference type="GO" id="GO:0005886">
    <property type="term" value="C:plasma membrane"/>
    <property type="evidence" value="ECO:0007669"/>
    <property type="project" value="UniProtKB-SubCell"/>
</dbReference>
<comment type="subcellular location">
    <subcellularLocation>
        <location evidence="1">Cell membrane</location>
        <topology evidence="1">Multi-pass membrane protein</topology>
    </subcellularLocation>
</comment>
<feature type="transmembrane region" description="Helical" evidence="9">
    <location>
        <begin position="231"/>
        <end position="250"/>
    </location>
</feature>
<feature type="domain" description="ABC transporter" evidence="10">
    <location>
        <begin position="357"/>
        <end position="600"/>
    </location>
</feature>
<evidence type="ECO:0000256" key="8">
    <source>
        <dbReference type="ARBA" id="ARBA00023136"/>
    </source>
</evidence>
<dbReference type="GO" id="GO:0016887">
    <property type="term" value="F:ATP hydrolysis activity"/>
    <property type="evidence" value="ECO:0007669"/>
    <property type="project" value="InterPro"/>
</dbReference>
<proteinExistence type="predicted"/>
<dbReference type="SUPFAM" id="SSF52540">
    <property type="entry name" value="P-loop containing nucleoside triphosphate hydrolases"/>
    <property type="match status" value="1"/>
</dbReference>
<dbReference type="InterPro" id="IPR017871">
    <property type="entry name" value="ABC_transporter-like_CS"/>
</dbReference>
<evidence type="ECO:0000313" key="12">
    <source>
        <dbReference type="Proteomes" id="UP000016223"/>
    </source>
</evidence>
<dbReference type="HOGENOM" id="CLU_006313_3_2_4"/>
<evidence type="ECO:0000256" key="4">
    <source>
        <dbReference type="ARBA" id="ARBA00022692"/>
    </source>
</evidence>
<evidence type="ECO:0000256" key="9">
    <source>
        <dbReference type="SAM" id="Phobius"/>
    </source>
</evidence>
<evidence type="ECO:0000256" key="3">
    <source>
        <dbReference type="ARBA" id="ARBA00022475"/>
    </source>
</evidence>
<feature type="transmembrane region" description="Helical" evidence="9">
    <location>
        <begin position="52"/>
        <end position="73"/>
    </location>
</feature>
<dbReference type="KEGG" id="vpd:VAPA_2c12240"/>
<evidence type="ECO:0000256" key="2">
    <source>
        <dbReference type="ARBA" id="ARBA00022448"/>
    </source>
</evidence>
<dbReference type="PROSITE" id="PS00211">
    <property type="entry name" value="ABC_TRANSPORTER_1"/>
    <property type="match status" value="1"/>
</dbReference>
<feature type="transmembrane region" description="Helical" evidence="9">
    <location>
        <begin position="105"/>
        <end position="125"/>
    </location>
</feature>
<evidence type="ECO:0000256" key="1">
    <source>
        <dbReference type="ARBA" id="ARBA00004651"/>
    </source>
</evidence>
<dbReference type="InterPro" id="IPR001851">
    <property type="entry name" value="ABC_transp_permease"/>
</dbReference>
<dbReference type="InterPro" id="IPR043428">
    <property type="entry name" value="LivM-like"/>
</dbReference>
<dbReference type="GO" id="GO:0015658">
    <property type="term" value="F:branched-chain amino acid transmembrane transporter activity"/>
    <property type="evidence" value="ECO:0007669"/>
    <property type="project" value="InterPro"/>
</dbReference>
<name>T1XLM2_VARPD</name>
<sequence>MDSLDAVDASRAAAAPRAPARRWRGWRSRAAGPWLLGAGLLAPPFVSNDFVAYQIALFLIYGIATQGVALCWGRLGFLPLGHALFFGLGAYLAGGMLKAAQQQPAWFAALPLALFAPAALAYVAARLVFARSHRSGPFFSLITLAMTMLGFLAAQQWSAVTGGFNGMADIPELPGTERYSSFYWVVAACALGSTLLIAAVLGRPLGLLWSALAQNEERLQLFGCATDRIKAVAFAFSATLAALAGALFAMHQGIVTPLTMGFVLSTEFVIWAAVGGKASPLGALLGAVFVGYASSELRDHFAYWEVAVGAIFILVVRFLPDGLAGLGRRFSAHAEEIPQAHKTLAPEVRAQGADVRLAFEQVESAQGGVRILDGLTFDLQGPGLRCVIGPNGAGKTSAFNVMTGRLPLRTGRIRLDGADVSGATAWRVARQGVGRKLQIPSVFPGLSVSQNLDVALWAGRLRPAASLQRAPLGWDSPLRGELLALFPALGRQLHAPAGSLSQGERQALEFVMTMLPQPRLVLLDEPCAGLSPAETHHMIEAIKAATRRLGAAALVIEHDISAVAAIGGDVYVLHQGKLLARGPLAQIQADPAVRAVYAGARK</sequence>
<dbReference type="PROSITE" id="PS50893">
    <property type="entry name" value="ABC_TRANSPORTER_2"/>
    <property type="match status" value="1"/>
</dbReference>
<feature type="transmembrane region" description="Helical" evidence="9">
    <location>
        <begin position="182"/>
        <end position="210"/>
    </location>
</feature>
<protein>
    <submittedName>
        <fullName evidence="11">ABC-type transporter, ATPase and permease components</fullName>
    </submittedName>
</protein>
<dbReference type="CDD" id="cd06581">
    <property type="entry name" value="TM_PBP1_LivM_like"/>
    <property type="match status" value="1"/>
</dbReference>
<reference evidence="11 12" key="1">
    <citation type="submission" date="2012-10" db="EMBL/GenBank/DDBJ databases">
        <title>Genome sequence of Variovorax paradoxus B4.</title>
        <authorList>
            <person name="Schuldes J."/>
            <person name="Brandt U."/>
            <person name="Hiessl S."/>
            <person name="Wuebbeler J.H."/>
            <person name="Thuermer A."/>
            <person name="Steinbuechel A."/>
            <person name="Daniel R."/>
        </authorList>
    </citation>
    <scope>NUCLEOTIDE SEQUENCE [LARGE SCALE GENOMIC DNA]</scope>
    <source>
        <strain evidence="11 12">B4</strain>
    </source>
</reference>
<evidence type="ECO:0000313" key="11">
    <source>
        <dbReference type="EMBL" id="AGU53777.1"/>
    </source>
</evidence>
<accession>T1XLM2</accession>
<keyword evidence="8 9" id="KW-0472">Membrane</keyword>
<dbReference type="OrthoDB" id="9805514at2"/>
<evidence type="ECO:0000256" key="6">
    <source>
        <dbReference type="ARBA" id="ARBA00022840"/>
    </source>
</evidence>
<dbReference type="EMBL" id="CP003912">
    <property type="protein sequence ID" value="AGU53777.1"/>
    <property type="molecule type" value="Genomic_DNA"/>
</dbReference>
<dbReference type="PATRIC" id="fig|1246301.3.peg.6730"/>
<evidence type="ECO:0000259" key="10">
    <source>
        <dbReference type="PROSITE" id="PS50893"/>
    </source>
</evidence>
<organism evidence="11 12">
    <name type="scientific">Variovorax paradoxus B4</name>
    <dbReference type="NCBI Taxonomy" id="1246301"/>
    <lineage>
        <taxon>Bacteria</taxon>
        <taxon>Pseudomonadati</taxon>
        <taxon>Pseudomonadota</taxon>
        <taxon>Betaproteobacteria</taxon>
        <taxon>Burkholderiales</taxon>
        <taxon>Comamonadaceae</taxon>
        <taxon>Variovorax</taxon>
    </lineage>
</organism>
<keyword evidence="7 9" id="KW-1133">Transmembrane helix</keyword>
<dbReference type="Proteomes" id="UP000016223">
    <property type="component" value="Chromosome 2"/>
</dbReference>
<dbReference type="PANTHER" id="PTHR45772">
    <property type="entry name" value="CONSERVED COMPONENT OF ABC TRANSPORTER FOR NATURAL AMINO ACIDS-RELATED"/>
    <property type="match status" value="1"/>
</dbReference>
<dbReference type="GO" id="GO:0005524">
    <property type="term" value="F:ATP binding"/>
    <property type="evidence" value="ECO:0007669"/>
    <property type="project" value="UniProtKB-KW"/>
</dbReference>
<dbReference type="InterPro" id="IPR051120">
    <property type="entry name" value="ABC_AA/LPS_Transport"/>
</dbReference>
<feature type="transmembrane region" description="Helical" evidence="9">
    <location>
        <begin position="137"/>
        <end position="157"/>
    </location>
</feature>
<dbReference type="InterPro" id="IPR027417">
    <property type="entry name" value="P-loop_NTPase"/>
</dbReference>